<proteinExistence type="predicted"/>
<name>A0A2L1KT60_KLEPN</name>
<keyword evidence="1" id="KW-0614">Plasmid</keyword>
<dbReference type="EMBL" id="KY454639">
    <property type="protein sequence ID" value="AVE25681.1"/>
    <property type="molecule type" value="Genomic_DNA"/>
</dbReference>
<accession>A0A2L1KT60</accession>
<organism evidence="1">
    <name type="scientific">Klebsiella pneumoniae</name>
    <dbReference type="NCBI Taxonomy" id="573"/>
    <lineage>
        <taxon>Bacteria</taxon>
        <taxon>Pseudomonadati</taxon>
        <taxon>Pseudomonadota</taxon>
        <taxon>Gammaproteobacteria</taxon>
        <taxon>Enterobacterales</taxon>
        <taxon>Enterobacteriaceae</taxon>
        <taxon>Klebsiella/Raoultella group</taxon>
        <taxon>Klebsiella</taxon>
        <taxon>Klebsiella pneumoniae complex</taxon>
    </lineage>
</organism>
<gene>
    <name evidence="1" type="ORF">INF167p1_00107</name>
</gene>
<evidence type="ECO:0000313" key="1">
    <source>
        <dbReference type="EMBL" id="AVE25681.1"/>
    </source>
</evidence>
<dbReference type="AlphaFoldDB" id="A0A2L1KT60"/>
<protein>
    <submittedName>
        <fullName evidence="1">Uncharacterized protein</fullName>
    </submittedName>
</protein>
<reference evidence="1" key="1">
    <citation type="submission" date="2016-12" db="EMBL/GenBank/DDBJ databases">
        <title>Frequent emergence of pathogenic lineages of Klebsiella pneumoniae via mobilisation of yersiniabactin and colibactin.</title>
        <authorList>
            <person name="Lam M.M.C."/>
            <person name="Wick R.R."/>
            <person name="Wyres K.L."/>
            <person name="Gorrie C."/>
            <person name="Judd L."/>
            <person name="Jenney A."/>
            <person name="Holt K.E."/>
        </authorList>
    </citation>
    <scope>NUCLEOTIDE SEQUENCE</scope>
    <source>
        <strain evidence="1">INF167</strain>
        <plasmid evidence="1">INF167_p0001</plasmid>
    </source>
</reference>
<sequence>MGAVHGLMKINYGAFCFLPHNTVTNHLYVMRQKASSADVIIPCRLSSTQD</sequence>
<geneLocation type="plasmid" evidence="1">
    <name>INF167_p0001</name>
</geneLocation>